<dbReference type="GO" id="GO:0006352">
    <property type="term" value="P:DNA-templated transcription initiation"/>
    <property type="evidence" value="ECO:0007669"/>
    <property type="project" value="InterPro"/>
</dbReference>
<dbReference type="SUPFAM" id="SSF88946">
    <property type="entry name" value="Sigma2 domain of RNA polymerase sigma factors"/>
    <property type="match status" value="1"/>
</dbReference>
<sequence>MSIDEQLIRRLADRDKQALSEIYDRYHLLVWNFARRNQADQASCEELVHFVFHELWARPVEFENGRKLAIALIECCKSKMAVQQKMKKCC</sequence>
<dbReference type="GO" id="GO:0003700">
    <property type="term" value="F:DNA-binding transcription factor activity"/>
    <property type="evidence" value="ECO:0007669"/>
    <property type="project" value="InterPro"/>
</dbReference>
<gene>
    <name evidence="1" type="ORF">HNQ44_001251</name>
</gene>
<keyword evidence="1" id="KW-0240">DNA-directed RNA polymerase</keyword>
<dbReference type="InterPro" id="IPR013325">
    <property type="entry name" value="RNA_pol_sigma_r2"/>
</dbReference>
<dbReference type="Gene3D" id="1.10.1740.10">
    <property type="match status" value="1"/>
</dbReference>
<name>A0A7W8FUI2_9BACL</name>
<accession>A0A7W8FUI2</accession>
<reference evidence="1 2" key="1">
    <citation type="submission" date="2020-08" db="EMBL/GenBank/DDBJ databases">
        <title>Genomic Encyclopedia of Type Strains, Phase IV (KMG-IV): sequencing the most valuable type-strain genomes for metagenomic binning, comparative biology and taxonomic classification.</title>
        <authorList>
            <person name="Goeker M."/>
        </authorList>
    </citation>
    <scope>NUCLEOTIDE SEQUENCE [LARGE SCALE GENOMIC DNA]</scope>
    <source>
        <strain evidence="1 2">DSM 15895</strain>
    </source>
</reference>
<dbReference type="OrthoDB" id="2453980at2"/>
<protein>
    <submittedName>
        <fullName evidence="1">DNA-directed RNA polymerase specialized sigma24 family protein</fullName>
    </submittedName>
</protein>
<dbReference type="AlphaFoldDB" id="A0A7W8FUI2"/>
<evidence type="ECO:0000313" key="2">
    <source>
        <dbReference type="Proteomes" id="UP000525923"/>
    </source>
</evidence>
<keyword evidence="1" id="KW-0804">Transcription</keyword>
<comment type="caution">
    <text evidence="1">The sequence shown here is derived from an EMBL/GenBank/DDBJ whole genome shotgun (WGS) entry which is preliminary data.</text>
</comment>
<dbReference type="EMBL" id="JACHHE010000003">
    <property type="protein sequence ID" value="MBB5179827.1"/>
    <property type="molecule type" value="Genomic_DNA"/>
</dbReference>
<dbReference type="RefSeq" id="WP_135503074.1">
    <property type="nucleotide sequence ID" value="NZ_CP181055.1"/>
</dbReference>
<evidence type="ECO:0000313" key="1">
    <source>
        <dbReference type="EMBL" id="MBB5179827.1"/>
    </source>
</evidence>
<proteinExistence type="predicted"/>
<dbReference type="GO" id="GO:0000428">
    <property type="term" value="C:DNA-directed RNA polymerase complex"/>
    <property type="evidence" value="ECO:0007669"/>
    <property type="project" value="UniProtKB-KW"/>
</dbReference>
<keyword evidence="2" id="KW-1185">Reference proteome</keyword>
<dbReference type="Proteomes" id="UP000525923">
    <property type="component" value="Unassembled WGS sequence"/>
</dbReference>
<organism evidence="1 2">
    <name type="scientific">Planococcus koreensis</name>
    <dbReference type="NCBI Taxonomy" id="112331"/>
    <lineage>
        <taxon>Bacteria</taxon>
        <taxon>Bacillati</taxon>
        <taxon>Bacillota</taxon>
        <taxon>Bacilli</taxon>
        <taxon>Bacillales</taxon>
        <taxon>Caryophanaceae</taxon>
        <taxon>Planococcus</taxon>
    </lineage>
</organism>